<dbReference type="EMBL" id="LSSL01003068">
    <property type="protein sequence ID" value="OLY80849.1"/>
    <property type="molecule type" value="Genomic_DNA"/>
</dbReference>
<gene>
    <name evidence="1" type="ORF">AYI68_g5050</name>
</gene>
<comment type="caution">
    <text evidence="1">The sequence shown here is derived from an EMBL/GenBank/DDBJ whole genome shotgun (WGS) entry which is preliminary data.</text>
</comment>
<sequence length="210" mass="24632">MYVEPTMQAWWDDMVRTGKECFNCNNGSFSNWDPSSDQVRLIILNGRNYETEQMKSWSSLNPVILKTKGPDDMVDLYFHDNVKDFEETLNFIYYSLFDKITHVYKNEYFLVVEDDALLGNIEQLKKDVGCAMANKVGVYSLFGQGTSHHAYSWGTQAMLYSRFYLKEFRPFHLRNIAFHPIDLLIASFKRTCKTNKSYIHHKGQRNFKGN</sequence>
<dbReference type="OrthoDB" id="5662920at2759"/>
<evidence type="ECO:0000313" key="1">
    <source>
        <dbReference type="EMBL" id="OLY80849.1"/>
    </source>
</evidence>
<organism evidence="1 2">
    <name type="scientific">Smittium mucronatum</name>
    <dbReference type="NCBI Taxonomy" id="133383"/>
    <lineage>
        <taxon>Eukaryota</taxon>
        <taxon>Fungi</taxon>
        <taxon>Fungi incertae sedis</taxon>
        <taxon>Zoopagomycota</taxon>
        <taxon>Kickxellomycotina</taxon>
        <taxon>Harpellomycetes</taxon>
        <taxon>Harpellales</taxon>
        <taxon>Legeriomycetaceae</taxon>
        <taxon>Smittium</taxon>
    </lineage>
</organism>
<accession>A0A1R0GVE6</accession>
<protein>
    <recommendedName>
        <fullName evidence="3">Procollagen galactosyltransferase 1</fullName>
    </recommendedName>
</protein>
<dbReference type="Proteomes" id="UP000187455">
    <property type="component" value="Unassembled WGS sequence"/>
</dbReference>
<proteinExistence type="predicted"/>
<evidence type="ECO:0008006" key="3">
    <source>
        <dbReference type="Google" id="ProtNLM"/>
    </source>
</evidence>
<dbReference type="AlphaFoldDB" id="A0A1R0GVE6"/>
<name>A0A1R0GVE6_9FUNG</name>
<reference evidence="1 2" key="1">
    <citation type="journal article" date="2016" name="Mol. Biol. Evol.">
        <title>Genome-Wide Survey of Gut Fungi (Harpellales) Reveals the First Horizontally Transferred Ubiquitin Gene from a Mosquito Host.</title>
        <authorList>
            <person name="Wang Y."/>
            <person name="White M.M."/>
            <person name="Kvist S."/>
            <person name="Moncalvo J.M."/>
        </authorList>
    </citation>
    <scope>NUCLEOTIDE SEQUENCE [LARGE SCALE GENOMIC DNA]</scope>
    <source>
        <strain evidence="1 2">ALG-7-W6</strain>
    </source>
</reference>
<keyword evidence="2" id="KW-1185">Reference proteome</keyword>
<evidence type="ECO:0000313" key="2">
    <source>
        <dbReference type="Proteomes" id="UP000187455"/>
    </source>
</evidence>